<accession>A0A4Y2HYH8</accession>
<evidence type="ECO:0000313" key="1">
    <source>
        <dbReference type="EMBL" id="GBM70481.1"/>
    </source>
</evidence>
<proteinExistence type="predicted"/>
<reference evidence="1 2" key="1">
    <citation type="journal article" date="2019" name="Sci. Rep.">
        <title>Orb-weaving spider Araneus ventricosus genome elucidates the spidroin gene catalogue.</title>
        <authorList>
            <person name="Kono N."/>
            <person name="Nakamura H."/>
            <person name="Ohtoshi R."/>
            <person name="Moran D.A.P."/>
            <person name="Shinohara A."/>
            <person name="Yoshida Y."/>
            <person name="Fujiwara M."/>
            <person name="Mori M."/>
            <person name="Tomita M."/>
            <person name="Arakawa K."/>
        </authorList>
    </citation>
    <scope>NUCLEOTIDE SEQUENCE [LARGE SCALE GENOMIC DNA]</scope>
</reference>
<dbReference type="AlphaFoldDB" id="A0A4Y2HYH8"/>
<dbReference type="EMBL" id="BGPR01002254">
    <property type="protein sequence ID" value="GBM70481.1"/>
    <property type="molecule type" value="Genomic_DNA"/>
</dbReference>
<comment type="caution">
    <text evidence="1">The sequence shown here is derived from an EMBL/GenBank/DDBJ whole genome shotgun (WGS) entry which is preliminary data.</text>
</comment>
<dbReference type="Proteomes" id="UP000499080">
    <property type="component" value="Unassembled WGS sequence"/>
</dbReference>
<evidence type="ECO:0000313" key="2">
    <source>
        <dbReference type="Proteomes" id="UP000499080"/>
    </source>
</evidence>
<keyword evidence="2" id="KW-1185">Reference proteome</keyword>
<protein>
    <submittedName>
        <fullName evidence="1">Uncharacterized protein</fullName>
    </submittedName>
</protein>
<sequence length="96" mass="10875">MQSTPAPAAFMVRQCNARTRIDREYLIPLGCQYDFTLNKPWGFVRSLGLSLNVLKISCEGTVTQRALNAVIFRVTVFCVYSQDVTDNSAHRLVFKD</sequence>
<gene>
    <name evidence="1" type="ORF">AVEN_60081_1</name>
</gene>
<organism evidence="1 2">
    <name type="scientific">Araneus ventricosus</name>
    <name type="common">Orbweaver spider</name>
    <name type="synonym">Epeira ventricosa</name>
    <dbReference type="NCBI Taxonomy" id="182803"/>
    <lineage>
        <taxon>Eukaryota</taxon>
        <taxon>Metazoa</taxon>
        <taxon>Ecdysozoa</taxon>
        <taxon>Arthropoda</taxon>
        <taxon>Chelicerata</taxon>
        <taxon>Arachnida</taxon>
        <taxon>Araneae</taxon>
        <taxon>Araneomorphae</taxon>
        <taxon>Entelegynae</taxon>
        <taxon>Araneoidea</taxon>
        <taxon>Araneidae</taxon>
        <taxon>Araneus</taxon>
    </lineage>
</organism>
<name>A0A4Y2HYH8_ARAVE</name>